<organism evidence="2 3">
    <name type="scientific">Phycicoccus flavus</name>
    <dbReference type="NCBI Taxonomy" id="2502783"/>
    <lineage>
        <taxon>Bacteria</taxon>
        <taxon>Bacillati</taxon>
        <taxon>Actinomycetota</taxon>
        <taxon>Actinomycetes</taxon>
        <taxon>Micrococcales</taxon>
        <taxon>Intrasporangiaceae</taxon>
        <taxon>Phycicoccus</taxon>
    </lineage>
</organism>
<keyword evidence="3" id="KW-1185">Reference proteome</keyword>
<feature type="transmembrane region" description="Helical" evidence="1">
    <location>
        <begin position="6"/>
        <end position="25"/>
    </location>
</feature>
<keyword evidence="1" id="KW-0812">Transmembrane</keyword>
<comment type="caution">
    <text evidence="2">The sequence shown here is derived from an EMBL/GenBank/DDBJ whole genome shotgun (WGS) entry which is preliminary data.</text>
</comment>
<proteinExistence type="predicted"/>
<protein>
    <submittedName>
        <fullName evidence="2">Uncharacterized protein</fullName>
    </submittedName>
</protein>
<name>A0A8T6RAC6_9MICO</name>
<evidence type="ECO:0000313" key="3">
    <source>
        <dbReference type="Proteomes" id="UP000287866"/>
    </source>
</evidence>
<sequence>MARLRVPVTALLLAVASGLAWYAWLGWDHEYQVDPVTGVASGPYEAWQVVGCAVTLLVLAGLAAFLVAWWLPLAVVPVGFTAVWSADAAPTDPTGLWLVGAVLLAAGLTVGSLVVGLAALVVRLRRERRTAGPPHAPA</sequence>
<accession>A0A8T6RAC6</accession>
<evidence type="ECO:0000256" key="1">
    <source>
        <dbReference type="SAM" id="Phobius"/>
    </source>
</evidence>
<feature type="transmembrane region" description="Helical" evidence="1">
    <location>
        <begin position="96"/>
        <end position="122"/>
    </location>
</feature>
<feature type="transmembrane region" description="Helical" evidence="1">
    <location>
        <begin position="46"/>
        <end position="71"/>
    </location>
</feature>
<keyword evidence="1" id="KW-0472">Membrane</keyword>
<dbReference type="AlphaFoldDB" id="A0A8T6RAC6"/>
<reference evidence="2" key="1">
    <citation type="submission" date="2020-03" db="EMBL/GenBank/DDBJ databases">
        <title>Phycicoccus flavus sp. nov., a novel endophytic actinobacterium isolated from branch of Kandelia candel.</title>
        <authorList>
            <person name="Tuo L."/>
        </authorList>
    </citation>
    <scope>NUCLEOTIDE SEQUENCE</scope>
    <source>
        <strain evidence="2">CMS6Z-2</strain>
    </source>
</reference>
<gene>
    <name evidence="2" type="ORF">EPD83_013880</name>
</gene>
<dbReference type="EMBL" id="SAYU02000048">
    <property type="protein sequence ID" value="NHA69131.1"/>
    <property type="molecule type" value="Genomic_DNA"/>
</dbReference>
<keyword evidence="1" id="KW-1133">Transmembrane helix</keyword>
<dbReference type="RefSeq" id="WP_165566725.1">
    <property type="nucleotide sequence ID" value="NZ_SAYU02000048.1"/>
</dbReference>
<dbReference type="Proteomes" id="UP000287866">
    <property type="component" value="Unassembled WGS sequence"/>
</dbReference>
<evidence type="ECO:0000313" key="2">
    <source>
        <dbReference type="EMBL" id="NHA69131.1"/>
    </source>
</evidence>